<keyword evidence="2" id="KW-1185">Reference proteome</keyword>
<dbReference type="Proteomes" id="UP000789570">
    <property type="component" value="Unassembled WGS sequence"/>
</dbReference>
<proteinExistence type="predicted"/>
<gene>
    <name evidence="1" type="ORF">FCALED_LOCUS8511</name>
</gene>
<dbReference type="AlphaFoldDB" id="A0A9N9CDD9"/>
<evidence type="ECO:0000313" key="2">
    <source>
        <dbReference type="Proteomes" id="UP000789570"/>
    </source>
</evidence>
<dbReference type="EMBL" id="CAJVPQ010002498">
    <property type="protein sequence ID" value="CAG8599334.1"/>
    <property type="molecule type" value="Genomic_DNA"/>
</dbReference>
<accession>A0A9N9CDD9</accession>
<organism evidence="1 2">
    <name type="scientific">Funneliformis caledonium</name>
    <dbReference type="NCBI Taxonomy" id="1117310"/>
    <lineage>
        <taxon>Eukaryota</taxon>
        <taxon>Fungi</taxon>
        <taxon>Fungi incertae sedis</taxon>
        <taxon>Mucoromycota</taxon>
        <taxon>Glomeromycotina</taxon>
        <taxon>Glomeromycetes</taxon>
        <taxon>Glomerales</taxon>
        <taxon>Glomeraceae</taxon>
        <taxon>Funneliformis</taxon>
    </lineage>
</organism>
<evidence type="ECO:0000313" key="1">
    <source>
        <dbReference type="EMBL" id="CAG8599334.1"/>
    </source>
</evidence>
<sequence length="197" mass="23163">MNLSFNQAEAGTRPKKWSHNEFLSNNEALLIPESCDKSWSYPMIGVQKMLIEEKIIEKYGCSVVPGLHIRFYDQHSNTESKNEKTDKYLWRYIEDAQQLELIRERKFKLKRKVDMCSVEILDKSTSEQDLHLNSQEGRYYDNKKVRMGAPLQGTEESTQFIKNIRGEIRKETRNIGIILNWDISFFTAFAFQNILLS</sequence>
<dbReference type="OrthoDB" id="2448364at2759"/>
<name>A0A9N9CDD9_9GLOM</name>
<protein>
    <submittedName>
        <fullName evidence="1">6569_t:CDS:1</fullName>
    </submittedName>
</protein>
<reference evidence="1" key="1">
    <citation type="submission" date="2021-06" db="EMBL/GenBank/DDBJ databases">
        <authorList>
            <person name="Kallberg Y."/>
            <person name="Tangrot J."/>
            <person name="Rosling A."/>
        </authorList>
    </citation>
    <scope>NUCLEOTIDE SEQUENCE</scope>
    <source>
        <strain evidence="1">UK204</strain>
    </source>
</reference>
<comment type="caution">
    <text evidence="1">The sequence shown here is derived from an EMBL/GenBank/DDBJ whole genome shotgun (WGS) entry which is preliminary data.</text>
</comment>